<keyword evidence="2" id="KW-1185">Reference proteome</keyword>
<comment type="caution">
    <text evidence="1">The sequence shown here is derived from an EMBL/GenBank/DDBJ whole genome shotgun (WGS) entry which is preliminary data.</text>
</comment>
<sequence>MYYRNPENALFGFEHLIEACIPHRIHDIGGLGDSLPQTFQETQERFGGFPGVNKIKLALLTQSWDADVTSWMSKPEETRRVQELQKQYTAIIVVTKEFIRLQWKFDMDFTIDGFLPEELYQLIQLRAQTRKVSVPIRASNWIEQEIQRRIIESVPSYMVDGNNSVHNTCCIVNKSQPISIVRDQIEVCQTLRSCSLVCREWAVISQRLIFSWVCLSNHQQTDKLYALLRNPRSSHLSQKVRRLSIVYQHPYKKIGEVIPRIIGMGLSQLEHIDLCAGYNSKQLDYPIFQLHPSLFAQLSHLNQVRVLHLHNFCFSHLAEFRRFICAFSGIQHLIAIFIKFNEDKLGDYRPIHRSKEWQMPTKITWQYDWWWQDKVYPPSILSVQNIPNLHRAIQMPSESSCPVLTPHVANAIMHTRYCYSWIDENDPPLTWHWRCEQENACELRRDCQ</sequence>
<gene>
    <name evidence="1" type="ORF">NLI96_g12167</name>
</gene>
<evidence type="ECO:0000313" key="1">
    <source>
        <dbReference type="EMBL" id="KAJ3474932.1"/>
    </source>
</evidence>
<dbReference type="EMBL" id="JANAWD010000951">
    <property type="protein sequence ID" value="KAJ3474932.1"/>
    <property type="molecule type" value="Genomic_DNA"/>
</dbReference>
<dbReference type="AlphaFoldDB" id="A0AAD5Y8G1"/>
<evidence type="ECO:0000313" key="2">
    <source>
        <dbReference type="Proteomes" id="UP001212997"/>
    </source>
</evidence>
<reference evidence="1" key="1">
    <citation type="submission" date="2022-07" db="EMBL/GenBank/DDBJ databases">
        <title>Genome Sequence of Physisporinus lineatus.</title>
        <authorList>
            <person name="Buettner E."/>
        </authorList>
    </citation>
    <scope>NUCLEOTIDE SEQUENCE</scope>
    <source>
        <strain evidence="1">VT162</strain>
    </source>
</reference>
<proteinExistence type="predicted"/>
<accession>A0AAD5Y8G1</accession>
<evidence type="ECO:0008006" key="3">
    <source>
        <dbReference type="Google" id="ProtNLM"/>
    </source>
</evidence>
<organism evidence="1 2">
    <name type="scientific">Meripilus lineatus</name>
    <dbReference type="NCBI Taxonomy" id="2056292"/>
    <lineage>
        <taxon>Eukaryota</taxon>
        <taxon>Fungi</taxon>
        <taxon>Dikarya</taxon>
        <taxon>Basidiomycota</taxon>
        <taxon>Agaricomycotina</taxon>
        <taxon>Agaricomycetes</taxon>
        <taxon>Polyporales</taxon>
        <taxon>Meripilaceae</taxon>
        <taxon>Meripilus</taxon>
    </lineage>
</organism>
<name>A0AAD5Y8G1_9APHY</name>
<dbReference type="Proteomes" id="UP001212997">
    <property type="component" value="Unassembled WGS sequence"/>
</dbReference>
<protein>
    <recommendedName>
        <fullName evidence="3">F-box domain-containing protein</fullName>
    </recommendedName>
</protein>